<name>A0A2G4SL76_RHIZD</name>
<dbReference type="GeneID" id="35446290"/>
<keyword evidence="3" id="KW-0862">Zinc</keyword>
<dbReference type="GO" id="GO:0008270">
    <property type="term" value="F:zinc ion binding"/>
    <property type="evidence" value="ECO:0007669"/>
    <property type="project" value="UniProtKB-KW"/>
</dbReference>
<evidence type="ECO:0000256" key="1">
    <source>
        <dbReference type="ARBA" id="ARBA00022723"/>
    </source>
</evidence>
<accession>A0A2G4SL76</accession>
<keyword evidence="1" id="KW-0479">Metal-binding</keyword>
<dbReference type="PANTHER" id="PTHR14365">
    <property type="entry name" value="APOPTOSIS REGULATORY PROTEIN SIVA"/>
    <property type="match status" value="1"/>
</dbReference>
<protein>
    <recommendedName>
        <fullName evidence="6">RING-type domain-containing protein</fullName>
    </recommendedName>
</protein>
<dbReference type="EMBL" id="KZ303858">
    <property type="protein sequence ID" value="PHZ09528.1"/>
    <property type="molecule type" value="Genomic_DNA"/>
</dbReference>
<keyword evidence="5" id="KW-1185">Reference proteome</keyword>
<evidence type="ECO:0000313" key="4">
    <source>
        <dbReference type="EMBL" id="PHZ09528.1"/>
    </source>
</evidence>
<dbReference type="Proteomes" id="UP000242254">
    <property type="component" value="Unassembled WGS sequence"/>
</dbReference>
<evidence type="ECO:0000313" key="5">
    <source>
        <dbReference type="Proteomes" id="UP000242254"/>
    </source>
</evidence>
<evidence type="ECO:0000256" key="2">
    <source>
        <dbReference type="ARBA" id="ARBA00022771"/>
    </source>
</evidence>
<evidence type="ECO:0008006" key="6">
    <source>
        <dbReference type="Google" id="ProtNLM"/>
    </source>
</evidence>
<dbReference type="PANTHER" id="PTHR14365:SF1">
    <property type="entry name" value="APOPTOSIS REGULATORY PROTEIN SIVA"/>
    <property type="match status" value="1"/>
</dbReference>
<dbReference type="PROSITE" id="PS00518">
    <property type="entry name" value="ZF_RING_1"/>
    <property type="match status" value="1"/>
</dbReference>
<gene>
    <name evidence="4" type="ORF">RHIMIDRAFT_48553</name>
</gene>
<keyword evidence="2" id="KW-0863">Zinc-finger</keyword>
<sequence length="142" mass="16669">MVNKDKLLADFKHDCFLFSLFYFLMTKRPLEDASFANVLRQKPKEDIFFKHQNAKQTVQLLMNAQRNLLIPEPNNDNSNKTLGTCYRCSHNTCIKCTYCEHVFCNNCIQQCIMCQLPYCTTCSEIDYSQPMEQVFCFTCKQT</sequence>
<dbReference type="AlphaFoldDB" id="A0A2G4SL76"/>
<dbReference type="Pfam" id="PF05458">
    <property type="entry name" value="Siva"/>
    <property type="match status" value="1"/>
</dbReference>
<proteinExistence type="predicted"/>
<dbReference type="InterPro" id="IPR017907">
    <property type="entry name" value="Znf_RING_CS"/>
</dbReference>
<evidence type="ECO:0000256" key="3">
    <source>
        <dbReference type="ARBA" id="ARBA00022833"/>
    </source>
</evidence>
<dbReference type="InterPro" id="IPR022773">
    <property type="entry name" value="Siva"/>
</dbReference>
<reference evidence="4 5" key="1">
    <citation type="journal article" date="2016" name="Proc. Natl. Acad. Sci. U.S.A.">
        <title>Lipid metabolic changes in an early divergent fungus govern the establishment of a mutualistic symbiosis with endobacteria.</title>
        <authorList>
            <person name="Lastovetsky O.A."/>
            <person name="Gaspar M.L."/>
            <person name="Mondo S.J."/>
            <person name="LaButti K.M."/>
            <person name="Sandor L."/>
            <person name="Grigoriev I.V."/>
            <person name="Henry S.A."/>
            <person name="Pawlowska T.E."/>
        </authorList>
    </citation>
    <scope>NUCLEOTIDE SEQUENCE [LARGE SCALE GENOMIC DNA]</scope>
    <source>
        <strain evidence="4 5">ATCC 52813</strain>
    </source>
</reference>
<dbReference type="GO" id="GO:0005175">
    <property type="term" value="F:CD27 receptor binding"/>
    <property type="evidence" value="ECO:0007669"/>
    <property type="project" value="TreeGrafter"/>
</dbReference>
<dbReference type="GO" id="GO:0097191">
    <property type="term" value="P:extrinsic apoptotic signaling pathway"/>
    <property type="evidence" value="ECO:0007669"/>
    <property type="project" value="TreeGrafter"/>
</dbReference>
<dbReference type="RefSeq" id="XP_023463236.1">
    <property type="nucleotide sequence ID" value="XM_023615302.1"/>
</dbReference>
<organism evidence="4 5">
    <name type="scientific">Rhizopus microsporus ATCC 52813</name>
    <dbReference type="NCBI Taxonomy" id="1340429"/>
    <lineage>
        <taxon>Eukaryota</taxon>
        <taxon>Fungi</taxon>
        <taxon>Fungi incertae sedis</taxon>
        <taxon>Mucoromycota</taxon>
        <taxon>Mucoromycotina</taxon>
        <taxon>Mucoromycetes</taxon>
        <taxon>Mucorales</taxon>
        <taxon>Mucorineae</taxon>
        <taxon>Rhizopodaceae</taxon>
        <taxon>Rhizopus</taxon>
    </lineage>
</organism>